<dbReference type="Pfam" id="PF20416">
    <property type="entry name" value="UTP20"/>
    <property type="match status" value="1"/>
</dbReference>
<dbReference type="STRING" id="75913.A0A0K0F3V4"/>
<dbReference type="GO" id="GO:0030686">
    <property type="term" value="C:90S preribosome"/>
    <property type="evidence" value="ECO:0007669"/>
    <property type="project" value="TreeGrafter"/>
</dbReference>
<evidence type="ECO:0000313" key="4">
    <source>
        <dbReference type="Proteomes" id="UP000035680"/>
    </source>
</evidence>
<proteinExistence type="predicted"/>
<dbReference type="Gene3D" id="1.25.10.10">
    <property type="entry name" value="Leucine-rich Repeat Variant"/>
    <property type="match status" value="1"/>
</dbReference>
<organism evidence="4 5">
    <name type="scientific">Strongyloides venezuelensis</name>
    <name type="common">Threadworm</name>
    <dbReference type="NCBI Taxonomy" id="75913"/>
    <lineage>
        <taxon>Eukaryota</taxon>
        <taxon>Metazoa</taxon>
        <taxon>Ecdysozoa</taxon>
        <taxon>Nematoda</taxon>
        <taxon>Chromadorea</taxon>
        <taxon>Rhabditida</taxon>
        <taxon>Tylenchina</taxon>
        <taxon>Panagrolaimomorpha</taxon>
        <taxon>Strongyloidoidea</taxon>
        <taxon>Strongyloididae</taxon>
        <taxon>Strongyloides</taxon>
    </lineage>
</organism>
<evidence type="ECO:0000256" key="1">
    <source>
        <dbReference type="SAM" id="Coils"/>
    </source>
</evidence>
<dbReference type="InterPro" id="IPR016024">
    <property type="entry name" value="ARM-type_fold"/>
</dbReference>
<dbReference type="PANTHER" id="PTHR17695:SF11">
    <property type="entry name" value="SMALL SUBUNIT PROCESSOME COMPONENT 20 HOMOLOG"/>
    <property type="match status" value="1"/>
</dbReference>
<dbReference type="WBParaSite" id="SVE_0348900.1">
    <property type="protein sequence ID" value="SVE_0348900.1"/>
    <property type="gene ID" value="SVE_0348900"/>
</dbReference>
<evidence type="ECO:0000259" key="2">
    <source>
        <dbReference type="Pfam" id="PF07539"/>
    </source>
</evidence>
<protein>
    <submittedName>
        <fullName evidence="5">DRIM domain-containing protein</fullName>
    </submittedName>
</protein>
<dbReference type="SUPFAM" id="SSF48371">
    <property type="entry name" value="ARM repeat"/>
    <property type="match status" value="2"/>
</dbReference>
<dbReference type="InterPro" id="IPR011430">
    <property type="entry name" value="UTP20_N"/>
</dbReference>
<dbReference type="Pfam" id="PF07539">
    <property type="entry name" value="UTP20_N"/>
    <property type="match status" value="1"/>
</dbReference>
<dbReference type="InterPro" id="IPR011989">
    <property type="entry name" value="ARM-like"/>
</dbReference>
<reference evidence="5" key="2">
    <citation type="submission" date="2015-08" db="UniProtKB">
        <authorList>
            <consortium name="WormBaseParasite"/>
        </authorList>
    </citation>
    <scope>IDENTIFICATION</scope>
</reference>
<keyword evidence="1" id="KW-0175">Coiled coil</keyword>
<dbReference type="Proteomes" id="UP000035680">
    <property type="component" value="Unassembled WGS sequence"/>
</dbReference>
<evidence type="ECO:0000313" key="5">
    <source>
        <dbReference type="WBParaSite" id="SVE_0348900.1"/>
    </source>
</evidence>
<dbReference type="GO" id="GO:0032040">
    <property type="term" value="C:small-subunit processome"/>
    <property type="evidence" value="ECO:0007669"/>
    <property type="project" value="TreeGrafter"/>
</dbReference>
<feature type="domain" description="U3 small nucleolar RNA-associated protein 20 N-terminal" evidence="2">
    <location>
        <begin position="339"/>
        <end position="972"/>
    </location>
</feature>
<reference evidence="4" key="1">
    <citation type="submission" date="2014-07" db="EMBL/GenBank/DDBJ databases">
        <authorList>
            <person name="Martin A.A"/>
            <person name="De Silva N."/>
        </authorList>
    </citation>
    <scope>NUCLEOTIDE SEQUENCE</scope>
</reference>
<name>A0A0K0F3V4_STRVS</name>
<evidence type="ECO:0000259" key="3">
    <source>
        <dbReference type="Pfam" id="PF20416"/>
    </source>
</evidence>
<keyword evidence="4" id="KW-1185">Reference proteome</keyword>
<dbReference type="InterPro" id="IPR046523">
    <property type="entry name" value="UTP20_dom"/>
</dbReference>
<accession>A0A0K0F3V4</accession>
<dbReference type="InterPro" id="IPR052575">
    <property type="entry name" value="SSU_processome_comp_20"/>
</dbReference>
<dbReference type="PANTHER" id="PTHR17695">
    <property type="entry name" value="SMALL SUBUNIT PROCESSOME COMPONENT 20 HOMOLOG"/>
    <property type="match status" value="1"/>
</dbReference>
<feature type="domain" description="U3 small nucleolar RNA-associated protein 20" evidence="3">
    <location>
        <begin position="1240"/>
        <end position="1451"/>
    </location>
</feature>
<sequence>MIIPDPIYLSHIHTDIFLIKCLRMSNSDERNKILEKYINDVEEWSVEELVKLSEIEEQLKDEGSLNYKRLNPKKLLRFCEINFDCHVGYDLLKGKAKKENLKEFISLSFCKNSLFSCHSSTRHVVLEFLKEYNLVDGEYLAYLIDGEKHSADLNSFQEKGKIFRKLQYGNHKKLITCPEDEEIILRVLLAQYSVNFSIFWPKIDEIVSSYARGMDGDKFFSIWEEFYNFNTINKDVDPYCVSNIIASKKNTNQNRGDRYLIRLSLVKSLSLSINIVEGNFSSSAKIFKDLYYNEFKSKDPNLFLTVDLVNPSVKEKEIPLEEALAHSRFGKTRDTVTEFCNHFAKVSRLSARDKDNTIKNIVDHMLLDGDPKFLCPAINIIKAFRYKYVHSYIDVFEGLGDQHAFKNSLLKFQLAFDELSTDKFVHENHRNELMKLIIKILYGKIKNCKNDSKKIMFQFLAVLNENEVTMFLELIYKRIVNYFGKYFENNVFNVEKFGSDSHNFDMHSFINPYLLKNMLDYTSLILQNMRMKLSCEHVVYISDVCLLILACVTKYFEFFKKACNKDDSSTDEHINFKYNGILKDIRKQVTQTWVQIFSNFGRQPFLTEEKFKYFWDELITKHTAMKMKSVGHLDYTKSINVIFPDHLLKFFIPLAVSIDMLPIFNMKICLKKSKYSEMFPILLVTDVTEVLTNSLLSNYTMAPLKDQIVTGFITIAEFYKTQETSDFLMKYNTITGNDLIKKYARNLGNYFYLYIENNETFKKMKIIELKLLSIISQNIPSELANQFIKLFVYYLQHNSYSDEQVIVDIFKIISQLLTLVDKSNSNENYIFMLPIIIPLLSSKLLRKGFIKILKAIKSMTVISNNEDLVQQINCLEMLNNPGIGSIGFETFDKRLEGYDCIKQFCKDKKLFNMDIFKSLLLTNDYFITKNTDLSCNQSAEYSLSDLLIHLSSTPYTEDYKKEILCLYESLISKRVRAKQEDVRNSYIKILSAYVDSFQNGYKFSPLYALKTLAPDFNFFEEIVSIQLNIKQKAFTLLTEWIRKNGNALNEVIFYQIIIPIAKPYMDDIHKDKTTLSDEAIKLFSAVIEHTKWKKFNVVINGLIKRLLKTTETIQVRLLVKQLNACLDGFKVDLRNIKEGETFFDTSLEPKKRNDKEDEIIIHDTIEKMDDENEDDEFSEIMDVTEKENETIEEKNYNEAIEMIRQFESFTIPKLVSIINCDNLNIKRTTSDGKKVYIEDYYILRAPIVLPLVRVLVKMPDFIIKKYKHGVVSKLCSLLICHSPDIREKARKIMVDVSLTFGPSYLDFIISEISRLLKKGFQAHVGIYTIHMILINQRNLKPGDLDKCYKLLIDNCFLDQFSVIAEEKEVQQIKDKCPEAKQNKSKFIYRILGQNCNLDAFEYFETMSFDQLNETPNSETFRKIYSNCESLSHGANKNIYVPPNVMMKYALGILDKHLDNCLKKEIICKEDDEMFGRGRPRDCYLLEAEPKRLGQMAKTAQKSRNTVFIALALQLIYGVLEKKKINVGNEEIVKMIESFVPILLKCMELRSDKIQGYSLNCILNLFNNFDLPILHERVNDFLNQLFIILKNVSGTTSVNSDLKQKLFTAFKLFVGNKKPISFSDKQIKILFANIKIEMFSQSVQANAMNILKEVVKSKIGYDQIGEIMEFCVTQAIQSTVEKLRDATRNVVRIYVKHNPNMNHDKLMSFILDQFQYSLPHGRKSALELFTIFLDFMDQSIWDKEGLTSFVRLSLLFDDDDEEVQNYARLTMVNLFEKSSGSVQSDIMEGIKKLISNKKIPIFLSGLKGLVSISRSPFSKNIPKELIDYLIKVVKVKFVKASTLFTDKYFEIFIQEVFMFFEKMHSQCELKDIFDNEFLEILLNITTSIENGHIIQNVYKLFFIYFNHYQLTDSYYEKFFEGIQFQCQSNTFNIQTVSVIAKNLVLIISKCKDDQLKEKIIKLLDGIGKEDLKTPTTTFTRRCLTLLVLQHLIIIKENISDKEMEWNRLLFDTLFHFIYRHDVIKKSGSLDVLPTHQSEIVKDFEELVSVITKKFSTLLGDEYTTRLGIIKGQLESKRLERKKAKFEEKIRDPQRAAEKKIVNNKKQSEREKLKRKKVQELKLAGVYQPKKKKKRNVQVSFLE</sequence>
<feature type="coiled-coil region" evidence="1">
    <location>
        <begin position="2067"/>
        <end position="2114"/>
    </location>
</feature>